<reference evidence="1 2" key="1">
    <citation type="submission" date="2013-07" db="EMBL/GenBank/DDBJ databases">
        <title>Completed genome of Sphingomonas sanxanigenens NX02.</title>
        <authorList>
            <person name="Ma T."/>
            <person name="Huang H."/>
            <person name="Wu M."/>
            <person name="Li X."/>
            <person name="Li G."/>
        </authorList>
    </citation>
    <scope>NUCLEOTIDE SEQUENCE [LARGE SCALE GENOMIC DNA]</scope>
    <source>
        <strain evidence="1 2">NX02</strain>
    </source>
</reference>
<evidence type="ECO:0000313" key="1">
    <source>
        <dbReference type="EMBL" id="AHE54154.1"/>
    </source>
</evidence>
<sequence>MALDQPQSIYIDRDAFKPISSCFQLVKKDSVPDNEWQIQADDDKVQIAVSSGLKARIDAARNTKENRAILLNSIYFAAVMQCLSLLKHGDDQLDYRWAHIFRQRMADQGIDIKNHEEAWIAQQLMRHPITILDSYFFGEKGE</sequence>
<dbReference type="PATRIC" id="fig|1123269.5.peg.2382"/>
<organism evidence="1 2">
    <name type="scientific">Sphingomonas sanxanigenens DSM 19645 = NX02</name>
    <dbReference type="NCBI Taxonomy" id="1123269"/>
    <lineage>
        <taxon>Bacteria</taxon>
        <taxon>Pseudomonadati</taxon>
        <taxon>Pseudomonadota</taxon>
        <taxon>Alphaproteobacteria</taxon>
        <taxon>Sphingomonadales</taxon>
        <taxon>Sphingomonadaceae</taxon>
        <taxon>Sphingomonas</taxon>
    </lineage>
</organism>
<name>W0A8A5_9SPHN</name>
<proteinExistence type="predicted"/>
<dbReference type="AlphaFoldDB" id="W0A8A5"/>
<dbReference type="OrthoDB" id="8455441at2"/>
<dbReference type="STRING" id="1123269.NX02_12260"/>
<protein>
    <submittedName>
        <fullName evidence="1">Uncharacterized protein</fullName>
    </submittedName>
</protein>
<evidence type="ECO:0000313" key="2">
    <source>
        <dbReference type="Proteomes" id="UP000018851"/>
    </source>
</evidence>
<dbReference type="HOGENOM" id="CLU_1814606_0_0_5"/>
<dbReference type="RefSeq" id="WP_025292363.1">
    <property type="nucleotide sequence ID" value="NZ_CP006644.1"/>
</dbReference>
<gene>
    <name evidence="1" type="ORF">NX02_12260</name>
</gene>
<dbReference type="KEGG" id="ssan:NX02_12260"/>
<dbReference type="EMBL" id="CP006644">
    <property type="protein sequence ID" value="AHE54154.1"/>
    <property type="molecule type" value="Genomic_DNA"/>
</dbReference>
<dbReference type="Proteomes" id="UP000018851">
    <property type="component" value="Chromosome"/>
</dbReference>
<accession>W0A8A5</accession>
<keyword evidence="2" id="KW-1185">Reference proteome</keyword>